<accession>F0SRP7</accession>
<dbReference type="EMBL" id="CP002546">
    <property type="protein sequence ID" value="ADY59170.1"/>
    <property type="molecule type" value="Genomic_DNA"/>
</dbReference>
<dbReference type="PANTHER" id="PTHR40691:SF3">
    <property type="entry name" value="(NA+)-NQR MATURATION NQRM"/>
    <property type="match status" value="1"/>
</dbReference>
<sequence>MGTFIAAIVVFAAALLGMAIGVVASNKCITGSCGGIANMPEGSNRSVCDSCAPAAPTAEGSQAAEACEK</sequence>
<gene>
    <name evidence="1" type="ordered locus">Plabr_1559</name>
</gene>
<dbReference type="Proteomes" id="UP000006860">
    <property type="component" value="Chromosome"/>
</dbReference>
<dbReference type="InterPro" id="IPR007495">
    <property type="entry name" value="NqrM"/>
</dbReference>
<dbReference type="AlphaFoldDB" id="F0SRP7"/>
<proteinExistence type="predicted"/>
<dbReference type="OrthoDB" id="5296227at2"/>
<reference evidence="2" key="1">
    <citation type="submission" date="2011-02" db="EMBL/GenBank/DDBJ databases">
        <title>The complete genome of Planctomyces brasiliensis DSM 5305.</title>
        <authorList>
            <person name="Lucas S."/>
            <person name="Copeland A."/>
            <person name="Lapidus A."/>
            <person name="Bruce D."/>
            <person name="Goodwin L."/>
            <person name="Pitluck S."/>
            <person name="Kyrpides N."/>
            <person name="Mavromatis K."/>
            <person name="Pagani I."/>
            <person name="Ivanova N."/>
            <person name="Ovchinnikova G."/>
            <person name="Lu M."/>
            <person name="Detter J.C."/>
            <person name="Han C."/>
            <person name="Land M."/>
            <person name="Hauser L."/>
            <person name="Markowitz V."/>
            <person name="Cheng J.-F."/>
            <person name="Hugenholtz P."/>
            <person name="Woyke T."/>
            <person name="Wu D."/>
            <person name="Tindall B."/>
            <person name="Pomrenke H.G."/>
            <person name="Brambilla E."/>
            <person name="Klenk H.-P."/>
            <person name="Eisen J.A."/>
        </authorList>
    </citation>
    <scope>NUCLEOTIDE SEQUENCE [LARGE SCALE GENOMIC DNA]</scope>
    <source>
        <strain evidence="2">ATCC 49424 / DSM 5305 / JCM 21570 / NBRC 103401 / IFAM 1448</strain>
    </source>
</reference>
<name>F0SRP7_RUBBR</name>
<evidence type="ECO:0000313" key="1">
    <source>
        <dbReference type="EMBL" id="ADY59170.1"/>
    </source>
</evidence>
<protein>
    <recommendedName>
        <fullName evidence="3">ApbE family protein</fullName>
    </recommendedName>
</protein>
<dbReference type="PANTHER" id="PTHR40691">
    <property type="entry name" value="(NA+)-NQR MATURATION NQRM"/>
    <property type="match status" value="1"/>
</dbReference>
<keyword evidence="2" id="KW-1185">Reference proteome</keyword>
<dbReference type="eggNOG" id="COG2991">
    <property type="taxonomic scope" value="Bacteria"/>
</dbReference>
<dbReference type="RefSeq" id="WP_013627898.1">
    <property type="nucleotide sequence ID" value="NC_015174.1"/>
</dbReference>
<dbReference type="KEGG" id="pbs:Plabr_1559"/>
<dbReference type="HOGENOM" id="CLU_2773357_0_0_0"/>
<dbReference type="STRING" id="756272.Plabr_1559"/>
<organism evidence="1 2">
    <name type="scientific">Rubinisphaera brasiliensis (strain ATCC 49424 / DSM 5305 / JCM 21570 / IAM 15109 / NBRC 103401 / IFAM 1448)</name>
    <name type="common">Planctomyces brasiliensis</name>
    <dbReference type="NCBI Taxonomy" id="756272"/>
    <lineage>
        <taxon>Bacteria</taxon>
        <taxon>Pseudomonadati</taxon>
        <taxon>Planctomycetota</taxon>
        <taxon>Planctomycetia</taxon>
        <taxon>Planctomycetales</taxon>
        <taxon>Planctomycetaceae</taxon>
        <taxon>Rubinisphaera</taxon>
    </lineage>
</organism>
<evidence type="ECO:0000313" key="2">
    <source>
        <dbReference type="Proteomes" id="UP000006860"/>
    </source>
</evidence>
<evidence type="ECO:0008006" key="3">
    <source>
        <dbReference type="Google" id="ProtNLM"/>
    </source>
</evidence>